<keyword evidence="2 4" id="KW-0474">Menaquinone biosynthesis</keyword>
<evidence type="ECO:0000256" key="1">
    <source>
        <dbReference type="ARBA" id="ARBA00004863"/>
    </source>
</evidence>
<dbReference type="PANTHER" id="PTHR37690:SF1">
    <property type="entry name" value="CHORISMATE DEHYDRATASE"/>
    <property type="match status" value="1"/>
</dbReference>
<dbReference type="PANTHER" id="PTHR37690">
    <property type="entry name" value="CHORISMATE DEHYDRATASE"/>
    <property type="match status" value="1"/>
</dbReference>
<gene>
    <name evidence="4" type="primary">mqnA</name>
    <name evidence="5" type="ORF">ACFQPF_02350</name>
</gene>
<evidence type="ECO:0000256" key="2">
    <source>
        <dbReference type="ARBA" id="ARBA00022428"/>
    </source>
</evidence>
<dbReference type="Pfam" id="PF02621">
    <property type="entry name" value="VitK2_biosynth"/>
    <property type="match status" value="1"/>
</dbReference>
<name>A0ABW2NL30_9BACL</name>
<comment type="similarity">
    <text evidence="4">Belongs to the MqnA/MqnD family. MqnA subfamily.</text>
</comment>
<comment type="caution">
    <text evidence="5">The sequence shown here is derived from an EMBL/GenBank/DDBJ whole genome shotgun (WGS) entry which is preliminary data.</text>
</comment>
<sequence>MITVGEISYTNIMPLYYYLNKEAWKKEGVRFISGVPSFINSLMKEGAVDVGGISSFSFGENSSDYCLFPDLSVSSFGAVGSIFLFSKVPASRLGGKTIALTSSSASSAALLKVILSKFYRQEANYSVVHPDLQAMLASHDACLLIGDDALAAKRVSSGLFVYDLGEQWKTFTGCPMTFAVMAVRRSAAEKSGRLLEKIKTQMQESRDRCVREQFRPLVRTLHPSLGGDEKSWHSYFSGLDYYFNGEHEKGLQLYYQYAYECGLLSKQPVITYFDGCMSVGR</sequence>
<comment type="function">
    <text evidence="4">Catalyzes the dehydration of chorismate into 3-[(1-carboxyvinyl)oxy]benzoate, a step in the biosynthesis of menaquinone (MK, vitamin K2).</text>
</comment>
<dbReference type="Gene3D" id="3.40.190.10">
    <property type="entry name" value="Periplasmic binding protein-like II"/>
    <property type="match status" value="2"/>
</dbReference>
<dbReference type="EMBL" id="JBHTCP010000004">
    <property type="protein sequence ID" value="MFC7370512.1"/>
    <property type="molecule type" value="Genomic_DNA"/>
</dbReference>
<evidence type="ECO:0000256" key="3">
    <source>
        <dbReference type="ARBA" id="ARBA00023239"/>
    </source>
</evidence>
<dbReference type="InterPro" id="IPR003773">
    <property type="entry name" value="Menaquinone_biosynth"/>
</dbReference>
<evidence type="ECO:0000313" key="5">
    <source>
        <dbReference type="EMBL" id="MFC7370512.1"/>
    </source>
</evidence>
<dbReference type="RefSeq" id="WP_379745953.1">
    <property type="nucleotide sequence ID" value="NZ_JBHTCP010000004.1"/>
</dbReference>
<dbReference type="InterPro" id="IPR030868">
    <property type="entry name" value="MqnA"/>
</dbReference>
<protein>
    <recommendedName>
        <fullName evidence="4">Chorismate dehydratase</fullName>
        <ecNumber evidence="4">4.2.1.151</ecNumber>
    </recommendedName>
    <alternativeName>
        <fullName evidence="4">Menaquinone biosynthetic enzyme MqnA</fullName>
    </alternativeName>
</protein>
<dbReference type="EC" id="4.2.1.151" evidence="4"/>
<accession>A0ABW2NL30</accession>
<evidence type="ECO:0000256" key="4">
    <source>
        <dbReference type="HAMAP-Rule" id="MF_00995"/>
    </source>
</evidence>
<dbReference type="HAMAP" id="MF_00995">
    <property type="entry name" value="MqnA"/>
    <property type="match status" value="1"/>
</dbReference>
<keyword evidence="3 4" id="KW-0456">Lyase</keyword>
<reference evidence="6" key="1">
    <citation type="journal article" date="2019" name="Int. J. Syst. Evol. Microbiol.">
        <title>The Global Catalogue of Microorganisms (GCM) 10K type strain sequencing project: providing services to taxonomists for standard genome sequencing and annotation.</title>
        <authorList>
            <consortium name="The Broad Institute Genomics Platform"/>
            <consortium name="The Broad Institute Genome Sequencing Center for Infectious Disease"/>
            <person name="Wu L."/>
            <person name="Ma J."/>
        </authorList>
    </citation>
    <scope>NUCLEOTIDE SEQUENCE [LARGE SCALE GENOMIC DNA]</scope>
    <source>
        <strain evidence="6">NBRC 106396</strain>
    </source>
</reference>
<dbReference type="CDD" id="cd13634">
    <property type="entry name" value="PBP2_Sco4506"/>
    <property type="match status" value="1"/>
</dbReference>
<dbReference type="Proteomes" id="UP001596549">
    <property type="component" value="Unassembled WGS sequence"/>
</dbReference>
<proteinExistence type="inferred from homology"/>
<organism evidence="5 6">
    <name type="scientific">Fictibacillus iocasae</name>
    <dbReference type="NCBI Taxonomy" id="2715437"/>
    <lineage>
        <taxon>Bacteria</taxon>
        <taxon>Bacillati</taxon>
        <taxon>Bacillota</taxon>
        <taxon>Bacilli</taxon>
        <taxon>Bacillales</taxon>
        <taxon>Fictibacillaceae</taxon>
        <taxon>Fictibacillus</taxon>
    </lineage>
</organism>
<comment type="catalytic activity">
    <reaction evidence="4">
        <text>chorismate = 3-[(1-carboxyvinyl)-oxy]benzoate + H2O</text>
        <dbReference type="Rhea" id="RHEA:40051"/>
        <dbReference type="ChEBI" id="CHEBI:15377"/>
        <dbReference type="ChEBI" id="CHEBI:29748"/>
        <dbReference type="ChEBI" id="CHEBI:76981"/>
        <dbReference type="EC" id="4.2.1.151"/>
    </reaction>
</comment>
<comment type="pathway">
    <text evidence="1 4">Quinol/quinone metabolism; menaquinone biosynthesis.</text>
</comment>
<evidence type="ECO:0000313" key="6">
    <source>
        <dbReference type="Proteomes" id="UP001596549"/>
    </source>
</evidence>
<keyword evidence="6" id="KW-1185">Reference proteome</keyword>
<dbReference type="SUPFAM" id="SSF53850">
    <property type="entry name" value="Periplasmic binding protein-like II"/>
    <property type="match status" value="1"/>
</dbReference>